<evidence type="ECO:0000256" key="1">
    <source>
        <dbReference type="SAM" id="MobiDB-lite"/>
    </source>
</evidence>
<organism evidence="2 3">
    <name type="scientific">Microbacterium pygmaeum</name>
    <dbReference type="NCBI Taxonomy" id="370764"/>
    <lineage>
        <taxon>Bacteria</taxon>
        <taxon>Bacillati</taxon>
        <taxon>Actinomycetota</taxon>
        <taxon>Actinomycetes</taxon>
        <taxon>Micrococcales</taxon>
        <taxon>Microbacteriaceae</taxon>
        <taxon>Microbacterium</taxon>
    </lineage>
</organism>
<evidence type="ECO:0000313" key="3">
    <source>
        <dbReference type="Proteomes" id="UP000199009"/>
    </source>
</evidence>
<keyword evidence="3" id="KW-1185">Reference proteome</keyword>
<accession>A0A1G8D1E9</accession>
<dbReference type="Proteomes" id="UP000199009">
    <property type="component" value="Chromosome I"/>
</dbReference>
<dbReference type="EMBL" id="LT629692">
    <property type="protein sequence ID" value="SDH51323.1"/>
    <property type="molecule type" value="Genomic_DNA"/>
</dbReference>
<sequence length="379" mass="40254">MVWHWCATTPPRWEALSHETAEFCGTARRRPKPRRSCGTERGCAERGTIAHWLPGGREATQGHRRLVCHNSASTGGVELRSRGFARHSDAGAKAQAELWLGAQVRRGAGVPSAAPSRTGCRAGEGRHRVIAVWCATTPPQLEASSYQPRIRAAQRRGGHSPGGVMARCASAPGAGVPERGTTARKLPGGRGATQGHRRLVCHNSASTRAVAYAAAELQALAEMPGTLQAELRHGGGLGEGETGRPQDAEPGTGRPQDAETEGGEAAGRGTREREAAGLGTREREAAERGNPGTERPRNAEPGSGKTEDRGTRGREDRGPRNPRAGRPRTAEPGSGEAAGRGTRERNDRRTGRPRARTIRGAQRLGAWTSRRGEAADRVC</sequence>
<gene>
    <name evidence="2" type="ORF">SAMN04489810_3217</name>
</gene>
<evidence type="ECO:0000313" key="2">
    <source>
        <dbReference type="EMBL" id="SDH51323.1"/>
    </source>
</evidence>
<dbReference type="STRING" id="370764.SAMN04489810_3217"/>
<dbReference type="AlphaFoldDB" id="A0A1G8D1E9"/>
<feature type="compositionally biased region" description="Basic and acidic residues" evidence="1">
    <location>
        <begin position="370"/>
        <end position="379"/>
    </location>
</feature>
<proteinExistence type="predicted"/>
<feature type="compositionally biased region" description="Basic and acidic residues" evidence="1">
    <location>
        <begin position="305"/>
        <end position="319"/>
    </location>
</feature>
<feature type="compositionally biased region" description="Basic and acidic residues" evidence="1">
    <location>
        <begin position="269"/>
        <end position="287"/>
    </location>
</feature>
<feature type="region of interest" description="Disordered" evidence="1">
    <location>
        <begin position="170"/>
        <end position="195"/>
    </location>
</feature>
<protein>
    <submittedName>
        <fullName evidence="2">Uncharacterized protein</fullName>
    </submittedName>
</protein>
<name>A0A1G8D1E9_9MICO</name>
<feature type="compositionally biased region" description="Basic and acidic residues" evidence="1">
    <location>
        <begin position="341"/>
        <end position="350"/>
    </location>
</feature>
<feature type="region of interest" description="Disordered" evidence="1">
    <location>
        <begin position="230"/>
        <end position="379"/>
    </location>
</feature>
<reference evidence="2 3" key="1">
    <citation type="submission" date="2016-10" db="EMBL/GenBank/DDBJ databases">
        <authorList>
            <person name="de Groot N.N."/>
        </authorList>
    </citation>
    <scope>NUCLEOTIDE SEQUENCE [LARGE SCALE GENOMIC DNA]</scope>
    <source>
        <strain evidence="2 3">DSM 23142</strain>
    </source>
</reference>